<feature type="binding site" evidence="20">
    <location>
        <position position="154"/>
    </location>
    <ligand>
        <name>UDP-N-acetyl-alpha-D-glucosamine</name>
        <dbReference type="ChEBI" id="CHEBI:57705"/>
    </ligand>
</feature>
<evidence type="ECO:0000259" key="21">
    <source>
        <dbReference type="Pfam" id="PF00483"/>
    </source>
</evidence>
<keyword evidence="10 20" id="KW-0677">Repeat</keyword>
<dbReference type="SUPFAM" id="SSF51161">
    <property type="entry name" value="Trimeric LpxA-like enzymes"/>
    <property type="match status" value="1"/>
</dbReference>
<feature type="binding site" evidence="20">
    <location>
        <begin position="77"/>
        <end position="78"/>
    </location>
    <ligand>
        <name>UDP-N-acetyl-alpha-D-glucosamine</name>
        <dbReference type="ChEBI" id="CHEBI:57705"/>
    </ligand>
</feature>
<feature type="binding site" evidence="20">
    <location>
        <position position="227"/>
    </location>
    <ligand>
        <name>UDP-N-acetyl-alpha-D-glucosamine</name>
        <dbReference type="ChEBI" id="CHEBI:57705"/>
    </ligand>
</feature>
<evidence type="ECO:0000256" key="8">
    <source>
        <dbReference type="ARBA" id="ARBA00022695"/>
    </source>
</evidence>
<dbReference type="Gene3D" id="2.160.10.10">
    <property type="entry name" value="Hexapeptide repeat proteins"/>
    <property type="match status" value="1"/>
</dbReference>
<evidence type="ECO:0000256" key="16">
    <source>
        <dbReference type="ARBA" id="ARBA00023316"/>
    </source>
</evidence>
<dbReference type="AlphaFoldDB" id="A0A327ZMJ1"/>
<accession>A0A327ZMJ1</accession>
<evidence type="ECO:0000313" key="22">
    <source>
        <dbReference type="EMBL" id="RAK43655.1"/>
    </source>
</evidence>
<dbReference type="EC" id="2.3.1.157" evidence="20"/>
<name>A0A327ZMJ1_9STAP</name>
<dbReference type="GO" id="GO:0008360">
    <property type="term" value="P:regulation of cell shape"/>
    <property type="evidence" value="ECO:0007669"/>
    <property type="project" value="UniProtKB-KW"/>
</dbReference>
<feature type="region of interest" description="Linker" evidence="20">
    <location>
        <begin position="230"/>
        <end position="250"/>
    </location>
</feature>
<dbReference type="GO" id="GO:0006048">
    <property type="term" value="P:UDP-N-acetylglucosamine biosynthetic process"/>
    <property type="evidence" value="ECO:0007669"/>
    <property type="project" value="UniProtKB-UniPathway"/>
</dbReference>
<comment type="cofactor">
    <cofactor evidence="20">
        <name>Mg(2+)</name>
        <dbReference type="ChEBI" id="CHEBI:18420"/>
    </cofactor>
    <text evidence="20">Binds 1 Mg(2+) ion per subunit.</text>
</comment>
<keyword evidence="12 20" id="KW-0133">Cell shape</keyword>
<feature type="binding site" evidence="20">
    <location>
        <position position="376"/>
    </location>
    <ligand>
        <name>UDP-N-acetyl-alpha-D-glucosamine</name>
        <dbReference type="ChEBI" id="CHEBI:57705"/>
    </ligand>
</feature>
<dbReference type="SUPFAM" id="SSF53448">
    <property type="entry name" value="Nucleotide-diphospho-sugar transferases"/>
    <property type="match status" value="1"/>
</dbReference>
<evidence type="ECO:0000256" key="19">
    <source>
        <dbReference type="ARBA" id="ARBA00049628"/>
    </source>
</evidence>
<comment type="caution">
    <text evidence="20">Lacks conserved residue(s) required for the propagation of feature annotation.</text>
</comment>
<evidence type="ECO:0000256" key="3">
    <source>
        <dbReference type="ARBA" id="ARBA00005208"/>
    </source>
</evidence>
<keyword evidence="13 20" id="KW-0573">Peptidoglycan synthesis</keyword>
<keyword evidence="9 20" id="KW-0479">Metal-binding</keyword>
<dbReference type="Gene3D" id="3.90.550.10">
    <property type="entry name" value="Spore Coat Polysaccharide Biosynthesis Protein SpsA, Chain A"/>
    <property type="match status" value="1"/>
</dbReference>
<dbReference type="CDD" id="cd02540">
    <property type="entry name" value="GT2_GlmU_N_bac"/>
    <property type="match status" value="1"/>
</dbReference>
<gene>
    <name evidence="20 22" type="primary">glmU</name>
    <name evidence="22" type="ORF">BHU61_12695</name>
</gene>
<evidence type="ECO:0000256" key="2">
    <source>
        <dbReference type="ARBA" id="ARBA00005166"/>
    </source>
</evidence>
<feature type="binding site" evidence="20">
    <location>
        <position position="439"/>
    </location>
    <ligand>
        <name>acetyl-CoA</name>
        <dbReference type="ChEBI" id="CHEBI:57288"/>
    </ligand>
</feature>
<comment type="catalytic activity">
    <reaction evidence="18 20">
        <text>N-acetyl-alpha-D-glucosamine 1-phosphate + UTP + H(+) = UDP-N-acetyl-alpha-D-glucosamine + diphosphate</text>
        <dbReference type="Rhea" id="RHEA:13509"/>
        <dbReference type="ChEBI" id="CHEBI:15378"/>
        <dbReference type="ChEBI" id="CHEBI:33019"/>
        <dbReference type="ChEBI" id="CHEBI:46398"/>
        <dbReference type="ChEBI" id="CHEBI:57705"/>
        <dbReference type="ChEBI" id="CHEBI:57776"/>
        <dbReference type="EC" id="2.7.7.23"/>
    </reaction>
</comment>
<keyword evidence="15 20" id="KW-0012">Acyltransferase</keyword>
<dbReference type="CDD" id="cd03353">
    <property type="entry name" value="LbH_GlmU_C"/>
    <property type="match status" value="1"/>
</dbReference>
<dbReference type="GO" id="GO:0009252">
    <property type="term" value="P:peptidoglycan biosynthetic process"/>
    <property type="evidence" value="ECO:0007669"/>
    <property type="project" value="UniProtKB-UniRule"/>
</dbReference>
<proteinExistence type="inferred from homology"/>
<dbReference type="RefSeq" id="WP_111717416.1">
    <property type="nucleotide sequence ID" value="NZ_JBHSSR010000007.1"/>
</dbReference>
<feature type="region of interest" description="N-acetyltransferase" evidence="20">
    <location>
        <begin position="251"/>
        <end position="452"/>
    </location>
</feature>
<evidence type="ECO:0000256" key="18">
    <source>
        <dbReference type="ARBA" id="ARBA00048493"/>
    </source>
</evidence>
<dbReference type="NCBIfam" id="NF010934">
    <property type="entry name" value="PRK14354.1"/>
    <property type="match status" value="1"/>
</dbReference>
<evidence type="ECO:0000256" key="9">
    <source>
        <dbReference type="ARBA" id="ARBA00022723"/>
    </source>
</evidence>
<dbReference type="InterPro" id="IPR050065">
    <property type="entry name" value="GlmU-like"/>
</dbReference>
<keyword evidence="14 20" id="KW-0511">Multifunctional enzyme</keyword>
<dbReference type="InterPro" id="IPR005835">
    <property type="entry name" value="NTP_transferase_dom"/>
</dbReference>
<dbReference type="GO" id="GO:0000902">
    <property type="term" value="P:cell morphogenesis"/>
    <property type="evidence" value="ECO:0007669"/>
    <property type="project" value="UniProtKB-UniRule"/>
</dbReference>
<keyword evidence="7 20" id="KW-0808">Transferase</keyword>
<evidence type="ECO:0000256" key="1">
    <source>
        <dbReference type="ARBA" id="ARBA00004496"/>
    </source>
</evidence>
<evidence type="ECO:0000256" key="14">
    <source>
        <dbReference type="ARBA" id="ARBA00023268"/>
    </source>
</evidence>
<feature type="binding site" evidence="20">
    <location>
        <position position="422"/>
    </location>
    <ligand>
        <name>acetyl-CoA</name>
        <dbReference type="ChEBI" id="CHEBI:57288"/>
    </ligand>
</feature>
<comment type="pathway">
    <text evidence="2 20">Nucleotide-sugar biosynthesis; UDP-N-acetyl-alpha-D-glucosamine biosynthesis; N-acetyl-alpha-D-glucosamine 1-phosphate from alpha-D-glucosamine 6-phosphate (route II): step 2/2.</text>
</comment>
<keyword evidence="8 20" id="KW-0548">Nucleotidyltransferase</keyword>
<dbReference type="InterPro" id="IPR005882">
    <property type="entry name" value="Bifunctional_GlmU"/>
</dbReference>
<dbReference type="GO" id="GO:0016020">
    <property type="term" value="C:membrane"/>
    <property type="evidence" value="ECO:0007669"/>
    <property type="project" value="GOC"/>
</dbReference>
<dbReference type="PANTHER" id="PTHR43584">
    <property type="entry name" value="NUCLEOTIDYL TRANSFERASE"/>
    <property type="match status" value="1"/>
</dbReference>
<feature type="binding site" evidence="20">
    <location>
        <position position="227"/>
    </location>
    <ligand>
        <name>Mg(2+)</name>
        <dbReference type="ChEBI" id="CHEBI:18420"/>
    </ligand>
</feature>
<dbReference type="GO" id="GO:0009245">
    <property type="term" value="P:lipid A biosynthetic process"/>
    <property type="evidence" value="ECO:0007669"/>
    <property type="project" value="UniProtKB-UniRule"/>
</dbReference>
<evidence type="ECO:0000256" key="13">
    <source>
        <dbReference type="ARBA" id="ARBA00022984"/>
    </source>
</evidence>
<feature type="binding site" evidence="20">
    <location>
        <position position="102"/>
    </location>
    <ligand>
        <name>Mg(2+)</name>
        <dbReference type="ChEBI" id="CHEBI:18420"/>
    </ligand>
</feature>
<organism evidence="22 23">
    <name type="scientific">Macrococcus epidermidis</name>
    <dbReference type="NCBI Taxonomy" id="1902580"/>
    <lineage>
        <taxon>Bacteria</taxon>
        <taxon>Bacillati</taxon>
        <taxon>Bacillota</taxon>
        <taxon>Bacilli</taxon>
        <taxon>Bacillales</taxon>
        <taxon>Staphylococcaceae</taxon>
        <taxon>Macrococcus</taxon>
    </lineage>
</organism>
<feature type="binding site" evidence="20">
    <location>
        <position position="139"/>
    </location>
    <ligand>
        <name>UDP-N-acetyl-alpha-D-glucosamine</name>
        <dbReference type="ChEBI" id="CHEBI:57705"/>
    </ligand>
</feature>
<feature type="binding site" evidence="20">
    <location>
        <begin position="8"/>
        <end position="11"/>
    </location>
    <ligand>
        <name>UDP-N-acetyl-alpha-D-glucosamine</name>
        <dbReference type="ChEBI" id="CHEBI:57705"/>
    </ligand>
</feature>
<dbReference type="InterPro" id="IPR018357">
    <property type="entry name" value="Hexapep_transf_CS"/>
</dbReference>
<dbReference type="EMBL" id="PZJH01000011">
    <property type="protein sequence ID" value="RAK43655.1"/>
    <property type="molecule type" value="Genomic_DNA"/>
</dbReference>
<dbReference type="Pfam" id="PF00132">
    <property type="entry name" value="Hexapep"/>
    <property type="match status" value="2"/>
</dbReference>
<evidence type="ECO:0000313" key="23">
    <source>
        <dbReference type="Proteomes" id="UP000249808"/>
    </source>
</evidence>
<feature type="binding site" evidence="20">
    <location>
        <position position="350"/>
    </location>
    <ligand>
        <name>UDP-N-acetyl-alpha-D-glucosamine</name>
        <dbReference type="ChEBI" id="CHEBI:57705"/>
    </ligand>
</feature>
<comment type="function">
    <text evidence="19 20">Catalyzes the last two sequential reactions in the de novo biosynthetic pathway for UDP-N-acetylglucosamine (UDP-GlcNAc). The C-terminal domain catalyzes the transfer of acetyl group from acetyl coenzyme A to glucosamine-1-phosphate (GlcN-1-P) to produce N-acetylglucosamine-1-phosphate (GlcNAc-1-P), which is converted into UDP-GlcNAc by the transfer of uridine 5-monophosphate (from uridine 5-triphosphate), a reaction catalyzed by the N-terminal domain.</text>
</comment>
<feature type="binding site" evidence="20">
    <location>
        <position position="365"/>
    </location>
    <ligand>
        <name>UDP-N-acetyl-alpha-D-glucosamine</name>
        <dbReference type="ChEBI" id="CHEBI:57705"/>
    </ligand>
</feature>
<evidence type="ECO:0000256" key="15">
    <source>
        <dbReference type="ARBA" id="ARBA00023315"/>
    </source>
</evidence>
<evidence type="ECO:0000256" key="4">
    <source>
        <dbReference type="ARBA" id="ARBA00007707"/>
    </source>
</evidence>
<comment type="caution">
    <text evidence="22">The sequence shown here is derived from an EMBL/GenBank/DDBJ whole genome shotgun (WGS) entry which is preliminary data.</text>
</comment>
<reference evidence="22 23" key="1">
    <citation type="journal article" date="2018" name="Front. Microbiol.">
        <title>Description and Comparative Genomics of Macrococcus caseolyticus subsp. hominis subsp. nov., Macrococcus goetzii sp. nov., Macrococcus epidermidis sp. nov., and Macrococcus bohemicus sp. nov., Novel Macrococci From Human Clinical Material With Virulence Potential and Suspected Uptake of Foreign DNA by Natural Transformation.</title>
        <authorList>
            <person name="Maslanova I."/>
            <person name="Wertheimer Z."/>
            <person name="Sedlacek I."/>
            <person name="Svec P."/>
            <person name="Indrakova A."/>
            <person name="Kovarovic V."/>
            <person name="Schumann P."/>
            <person name="Sproer C."/>
            <person name="Kralova S."/>
            <person name="Sedo O."/>
            <person name="Kristofova L."/>
            <person name="Vrbovska V."/>
            <person name="Fuzik T."/>
            <person name="Petras P."/>
            <person name="Zdrahal Z."/>
            <person name="Ruzickova V."/>
            <person name="Doskar J."/>
            <person name="Pantucek R."/>
        </authorList>
    </citation>
    <scope>NUCLEOTIDE SEQUENCE [LARGE SCALE GENOMIC DNA]</scope>
    <source>
        <strain evidence="22 23">01/688</strain>
    </source>
</reference>
<dbReference type="NCBIfam" id="TIGR01173">
    <property type="entry name" value="glmU"/>
    <property type="match status" value="1"/>
</dbReference>
<evidence type="ECO:0000256" key="17">
    <source>
        <dbReference type="ARBA" id="ARBA00048247"/>
    </source>
</evidence>
<dbReference type="InterPro" id="IPR038009">
    <property type="entry name" value="GlmU_C_LbH"/>
</dbReference>
<dbReference type="InterPro" id="IPR001451">
    <property type="entry name" value="Hexapep"/>
</dbReference>
<dbReference type="Pfam" id="PF00483">
    <property type="entry name" value="NTP_transferase"/>
    <property type="match status" value="1"/>
</dbReference>
<evidence type="ECO:0000256" key="10">
    <source>
        <dbReference type="ARBA" id="ARBA00022737"/>
    </source>
</evidence>
<feature type="binding site" evidence="20">
    <location>
        <position position="22"/>
    </location>
    <ligand>
        <name>UDP-N-acetyl-alpha-D-glucosamine</name>
        <dbReference type="ChEBI" id="CHEBI:57705"/>
    </ligand>
</feature>
<dbReference type="InterPro" id="IPR029044">
    <property type="entry name" value="Nucleotide-diphossugar_trans"/>
</dbReference>
<dbReference type="Proteomes" id="UP000249808">
    <property type="component" value="Unassembled WGS sequence"/>
</dbReference>
<feature type="region of interest" description="Pyrophosphorylase" evidence="20">
    <location>
        <begin position="1"/>
        <end position="229"/>
    </location>
</feature>
<dbReference type="GO" id="GO:0003977">
    <property type="term" value="F:UDP-N-acetylglucosamine diphosphorylase activity"/>
    <property type="evidence" value="ECO:0007669"/>
    <property type="project" value="UniProtKB-UniRule"/>
</dbReference>
<comment type="subcellular location">
    <subcellularLocation>
        <location evidence="1 20">Cytoplasm</location>
    </subcellularLocation>
</comment>
<comment type="subunit">
    <text evidence="20">Homotrimer.</text>
</comment>
<comment type="similarity">
    <text evidence="5 20">In the N-terminal section; belongs to the N-acetylglucosamine-1-phosphate uridyltransferase family.</text>
</comment>
<dbReference type="PANTHER" id="PTHR43584:SF3">
    <property type="entry name" value="BIFUNCTIONAL PROTEIN GLMU"/>
    <property type="match status" value="1"/>
</dbReference>
<comment type="similarity">
    <text evidence="4 20">In the C-terminal section; belongs to the transferase hexapeptide repeat family.</text>
</comment>
<dbReference type="GO" id="GO:0000287">
    <property type="term" value="F:magnesium ion binding"/>
    <property type="evidence" value="ECO:0007669"/>
    <property type="project" value="UniProtKB-UniRule"/>
</dbReference>
<evidence type="ECO:0000256" key="12">
    <source>
        <dbReference type="ARBA" id="ARBA00022960"/>
    </source>
</evidence>
<sequence length="452" mass="49169">MTKQAVILAAGKGTRMKSKLHKVLHPVCGKPMVQHVIDNIKAAGVTDIVTIVGYGAEDVKRSLADQSQFSMQTEQLGTAHAVQMAAEHLADKEGTTIVICGDTPLISEETIQGFVAHHETTGAKATILSAKTNTPFGYGRIIRDEHGSVERIVEEKDANIEEKLVNEISSGTFCFDNKLLFELLKQVDNDNAQGEYYLPDVIKLLRAQGELVEAFVTEDFSETLGINDRYNLSIAEQTMRLRINKMHMMNGVTIIDPLTTYIDKDVEIGADTVIEPSVMLKGNTKIGEGVVITAHTTIENSEIKDNVTVKQSYISESFVDERTAIGPFAQLRPGSDVGKEVKIGNFVEIKKSKLEDEAKVSHLSYIGDAEIGARTNVGCGAITVNYDGKNKFKTVVGKDSFIGCNSNLVAPVHIGDESFVAAGSTITDDVPNKSLALGRARQTTKEGYYDKA</sequence>
<keyword evidence="6 20" id="KW-0963">Cytoplasm</keyword>
<dbReference type="InterPro" id="IPR011004">
    <property type="entry name" value="Trimer_LpxA-like_sf"/>
</dbReference>
<evidence type="ECO:0000256" key="11">
    <source>
        <dbReference type="ARBA" id="ARBA00022842"/>
    </source>
</evidence>
<dbReference type="EC" id="2.7.7.23" evidence="20"/>
<evidence type="ECO:0000256" key="5">
    <source>
        <dbReference type="ARBA" id="ARBA00007947"/>
    </source>
</evidence>
<feature type="binding site" evidence="20">
    <location>
        <position position="332"/>
    </location>
    <ligand>
        <name>UDP-N-acetyl-alpha-D-glucosamine</name>
        <dbReference type="ChEBI" id="CHEBI:57705"/>
    </ligand>
</feature>
<dbReference type="HAMAP" id="MF_01631">
    <property type="entry name" value="GlmU"/>
    <property type="match status" value="1"/>
</dbReference>
<comment type="pathway">
    <text evidence="20">Bacterial outer membrane biogenesis; LPS lipid A biosynthesis.</text>
</comment>
<dbReference type="UniPathway" id="UPA00113">
    <property type="reaction ID" value="UER00532"/>
</dbReference>
<evidence type="ECO:0000256" key="6">
    <source>
        <dbReference type="ARBA" id="ARBA00022490"/>
    </source>
</evidence>
<dbReference type="GO" id="GO:0019134">
    <property type="term" value="F:glucosamine-1-phosphate N-acetyltransferase activity"/>
    <property type="evidence" value="ECO:0007669"/>
    <property type="project" value="UniProtKB-UniRule"/>
</dbReference>
<dbReference type="UniPathway" id="UPA00973"/>
<keyword evidence="23" id="KW-1185">Reference proteome</keyword>
<feature type="binding site" evidence="20">
    <location>
        <position position="72"/>
    </location>
    <ligand>
        <name>UDP-N-acetyl-alpha-D-glucosamine</name>
        <dbReference type="ChEBI" id="CHEBI:57705"/>
    </ligand>
</feature>
<feature type="domain" description="Nucleotidyl transferase" evidence="21">
    <location>
        <begin position="5"/>
        <end position="219"/>
    </location>
</feature>
<evidence type="ECO:0000256" key="7">
    <source>
        <dbReference type="ARBA" id="ARBA00022679"/>
    </source>
</evidence>
<keyword evidence="11 20" id="KW-0460">Magnesium</keyword>
<dbReference type="GO" id="GO:0005737">
    <property type="term" value="C:cytoplasm"/>
    <property type="evidence" value="ECO:0007669"/>
    <property type="project" value="UniProtKB-SubCell"/>
</dbReference>
<feature type="binding site" evidence="20">
    <location>
        <begin position="385"/>
        <end position="386"/>
    </location>
    <ligand>
        <name>acetyl-CoA</name>
        <dbReference type="ChEBI" id="CHEBI:57288"/>
    </ligand>
</feature>
<comment type="catalytic activity">
    <reaction evidence="17 20">
        <text>alpha-D-glucosamine 1-phosphate + acetyl-CoA = N-acetyl-alpha-D-glucosamine 1-phosphate + CoA + H(+)</text>
        <dbReference type="Rhea" id="RHEA:13725"/>
        <dbReference type="ChEBI" id="CHEBI:15378"/>
        <dbReference type="ChEBI" id="CHEBI:57287"/>
        <dbReference type="ChEBI" id="CHEBI:57288"/>
        <dbReference type="ChEBI" id="CHEBI:57776"/>
        <dbReference type="ChEBI" id="CHEBI:58516"/>
        <dbReference type="EC" id="2.3.1.157"/>
    </reaction>
</comment>
<dbReference type="PROSITE" id="PS00101">
    <property type="entry name" value="HEXAPEP_TRANSFERASES"/>
    <property type="match status" value="1"/>
</dbReference>
<protein>
    <recommendedName>
        <fullName evidence="20">Bifunctional protein GlmU</fullName>
    </recommendedName>
    <domain>
        <recommendedName>
            <fullName evidence="20">UDP-N-acetylglucosamine pyrophosphorylase</fullName>
            <ecNumber evidence="20">2.7.7.23</ecNumber>
        </recommendedName>
        <alternativeName>
            <fullName evidence="20">N-acetylglucosamine-1-phosphate uridyltransferase</fullName>
        </alternativeName>
    </domain>
    <domain>
        <recommendedName>
            <fullName evidence="20">Glucosamine-1-phosphate N-acetyltransferase</fullName>
            <ecNumber evidence="20">2.3.1.157</ecNumber>
        </recommendedName>
    </domain>
</protein>
<comment type="pathway">
    <text evidence="3 20">Nucleotide-sugar biosynthesis; UDP-N-acetyl-alpha-D-glucosamine biosynthesis; UDP-N-acetyl-alpha-D-glucosamine from N-acetyl-alpha-D-glucosamine 1-phosphate: step 1/1.</text>
</comment>
<dbReference type="GO" id="GO:0071555">
    <property type="term" value="P:cell wall organization"/>
    <property type="evidence" value="ECO:0007669"/>
    <property type="project" value="UniProtKB-KW"/>
</dbReference>
<feature type="active site" description="Proton acceptor" evidence="20">
    <location>
        <position position="362"/>
    </location>
</feature>
<keyword evidence="16 20" id="KW-0961">Cell wall biogenesis/degradation</keyword>
<evidence type="ECO:0000256" key="20">
    <source>
        <dbReference type="HAMAP-Rule" id="MF_01631"/>
    </source>
</evidence>